<accession>D9XX85</accession>
<evidence type="ECO:0000256" key="1">
    <source>
        <dbReference type="SAM" id="MobiDB-lite"/>
    </source>
</evidence>
<dbReference type="eggNOG" id="ENOG5033V4B">
    <property type="taxonomic scope" value="Bacteria"/>
</dbReference>
<dbReference type="STRING" id="467200.SSRG_05482"/>
<name>D9XX85_9ACTN</name>
<dbReference type="HOGENOM" id="CLU_1266295_0_0_11"/>
<feature type="region of interest" description="Disordered" evidence="1">
    <location>
        <begin position="1"/>
        <end position="31"/>
    </location>
</feature>
<keyword evidence="3" id="KW-1185">Reference proteome</keyword>
<dbReference type="RefSeq" id="WP_004934683.1">
    <property type="nucleotide sequence ID" value="NZ_GG657758.1"/>
</dbReference>
<proteinExistence type="predicted"/>
<reference evidence="2" key="1">
    <citation type="submission" date="2009-02" db="EMBL/GenBank/DDBJ databases">
        <title>Annotation of Streptomyces griseoflavus strain Tu4000.</title>
        <authorList>
            <consortium name="The Broad Institute Genome Sequencing Platform"/>
            <consortium name="Broad Institute Microbial Sequencing Center"/>
            <person name="Fischbach M."/>
            <person name="Godfrey P."/>
            <person name="Ward D."/>
            <person name="Young S."/>
            <person name="Zeng Q."/>
            <person name="Koehrsen M."/>
            <person name="Alvarado L."/>
            <person name="Berlin A.M."/>
            <person name="Bochicchio J."/>
            <person name="Borenstein D."/>
            <person name="Chapman S.B."/>
            <person name="Chen Z."/>
            <person name="Engels R."/>
            <person name="Freedman E."/>
            <person name="Gellesch M."/>
            <person name="Goldberg J."/>
            <person name="Griggs A."/>
            <person name="Gujja S."/>
            <person name="Heilman E.R."/>
            <person name="Heiman D.I."/>
            <person name="Hepburn T.A."/>
            <person name="Howarth C."/>
            <person name="Jen D."/>
            <person name="Larson L."/>
            <person name="Lewis B."/>
            <person name="Mehta T."/>
            <person name="Park D."/>
            <person name="Pearson M."/>
            <person name="Richards J."/>
            <person name="Roberts A."/>
            <person name="Saif S."/>
            <person name="Shea T.D."/>
            <person name="Shenoy N."/>
            <person name="Sisk P."/>
            <person name="Stolte C."/>
            <person name="Sykes S.N."/>
            <person name="Thomson T."/>
            <person name="Walk T."/>
            <person name="White J."/>
            <person name="Yandava C."/>
            <person name="Straight P."/>
            <person name="Clardy J."/>
            <person name="Hung D."/>
            <person name="Kolter R."/>
            <person name="Mekalanos J."/>
            <person name="Walker S."/>
            <person name="Walsh C.T."/>
            <person name="Wieland-Brown L.C."/>
            <person name="Haas B."/>
            <person name="Nusbaum C."/>
            <person name="Birren B."/>
        </authorList>
    </citation>
    <scope>NUCLEOTIDE SEQUENCE [LARGE SCALE GENOMIC DNA]</scope>
    <source>
        <strain evidence="2">Tu4000</strain>
    </source>
</reference>
<dbReference type="EMBL" id="GG657758">
    <property type="protein sequence ID" value="EFL42678.1"/>
    <property type="molecule type" value="Genomic_DNA"/>
</dbReference>
<evidence type="ECO:0000313" key="2">
    <source>
        <dbReference type="EMBL" id="EFL42678.1"/>
    </source>
</evidence>
<organism evidence="2 3">
    <name type="scientific">Streptomyces griseoflavus Tu4000</name>
    <dbReference type="NCBI Taxonomy" id="467200"/>
    <lineage>
        <taxon>Bacteria</taxon>
        <taxon>Bacillati</taxon>
        <taxon>Actinomycetota</taxon>
        <taxon>Actinomycetes</taxon>
        <taxon>Kitasatosporales</taxon>
        <taxon>Streptomycetaceae</taxon>
        <taxon>Streptomyces</taxon>
    </lineage>
</organism>
<dbReference type="Proteomes" id="UP000002968">
    <property type="component" value="Unassembled WGS sequence"/>
</dbReference>
<dbReference type="InterPro" id="IPR045652">
    <property type="entry name" value="DUF6397"/>
</dbReference>
<protein>
    <submittedName>
        <fullName evidence="2">Uncharacterized protein</fullName>
    </submittedName>
</protein>
<evidence type="ECO:0000313" key="3">
    <source>
        <dbReference type="Proteomes" id="UP000002968"/>
    </source>
</evidence>
<gene>
    <name evidence="2" type="ORF">SSRG_05482</name>
</gene>
<dbReference type="Pfam" id="PF19934">
    <property type="entry name" value="DUF6397"/>
    <property type="match status" value="1"/>
</dbReference>
<dbReference type="AlphaFoldDB" id="D9XX85"/>
<sequence length="218" mass="23465">MSAPRTTAHDATTTREPGLDGGGDGPGERVVGTTEGAALLGVPKARFTRLARLGLLVPAGFRVNRHHAVVWLYQAEELLLFASDEGNASLLTGRTPGNLRGLLDTGVDLRPRNWRSRRLGLMLRRADGPWARAGAVASLLGPPHVAEAVRDPHDRRHLDRFRRPPPSRGAPGSPAAGLAEELMTAQDPDEVAWLQADLARLTEEARAHRPAPRGPLGR</sequence>
<feature type="region of interest" description="Disordered" evidence="1">
    <location>
        <begin position="150"/>
        <end position="186"/>
    </location>
</feature>